<organism evidence="1 2">
    <name type="scientific">Elongatibacter sediminis</name>
    <dbReference type="NCBI Taxonomy" id="3119006"/>
    <lineage>
        <taxon>Bacteria</taxon>
        <taxon>Pseudomonadati</taxon>
        <taxon>Pseudomonadota</taxon>
        <taxon>Gammaproteobacteria</taxon>
        <taxon>Chromatiales</taxon>
        <taxon>Wenzhouxiangellaceae</taxon>
        <taxon>Elongatibacter</taxon>
    </lineage>
</organism>
<gene>
    <name evidence="1" type="ORF">V3330_11925</name>
</gene>
<comment type="caution">
    <text evidence="1">The sequence shown here is derived from an EMBL/GenBank/DDBJ whole genome shotgun (WGS) entry which is preliminary data.</text>
</comment>
<dbReference type="RefSeq" id="WP_354695653.1">
    <property type="nucleotide sequence ID" value="NZ_JAZHOG010000007.1"/>
</dbReference>
<dbReference type="AlphaFoldDB" id="A0AAW9R7B9"/>
<proteinExistence type="predicted"/>
<reference evidence="1 2" key="1">
    <citation type="submission" date="2024-02" db="EMBL/GenBank/DDBJ databases">
        <title>A novel Wenzhouxiangellaceae bacterium, isolated from coastal sediments.</title>
        <authorList>
            <person name="Du Z.-J."/>
            <person name="Ye Y.-Q."/>
            <person name="Zhang X.-Y."/>
        </authorList>
    </citation>
    <scope>NUCLEOTIDE SEQUENCE [LARGE SCALE GENOMIC DNA]</scope>
    <source>
        <strain evidence="1 2">CH-27</strain>
    </source>
</reference>
<protein>
    <submittedName>
        <fullName evidence="1">DUF885 family protein</fullName>
    </submittedName>
</protein>
<evidence type="ECO:0000313" key="2">
    <source>
        <dbReference type="Proteomes" id="UP001359886"/>
    </source>
</evidence>
<sequence length="657" mass="70681">MNLSRARSVVVAAARFVGLPRLPRPARTPARNLALTLTLGPFMASVMALSGPSRAFAETGTEVPAASASPDARPLIEETHGPAAGELAEARVPELNADLQKLAAAFFEWRAGQRPVVLYGASALPRPADWLPAWSPSDLAVYRAMYRDFLDRLAGLDHGGYSRADDVDARLLAAAIKQVGWELDALRRPHRDPLFYVDQTLGSILPLGLPGALDEAAAREVLLLRLQHFGETLLHARENLTEPVRPLAVAAVERLVDIESRLAAWGAAIAETGGADSESDQAAADPLVPALADAGLALADYRRWLQQQLAGMNPDPAIGREAYQWYLANVALMPETPQAMADAAERALDRQGATSVLDRHRHRDVPPAAPMPSPEAFIHITGQQERELRAFLAAHELLTVPADFPASVVHAVPATLAALAPWGKVPGMPYGAGGGAGDNTLWFLLPGGPGTTDGKAPFFDDLAWRDPRLRLVGDVVPGWRLQRHLTASHPDPIRRYAMDFATSPGIAAWFEDVVHSAGLWDYSPQVRPWLYRLLRLRALQAVVDVGLSNGDLSLAAAVERLQREVPMDRSTAGTLAIAMASNPGSGAAAFAGAGQVAAFVAAWRETAGEDFDLKAFHDRLLREANVPIALQRWEELGDGAEVARLKQLGRRPATVPQ</sequence>
<dbReference type="Pfam" id="PF05960">
    <property type="entry name" value="DUF885"/>
    <property type="match status" value="1"/>
</dbReference>
<keyword evidence="2" id="KW-1185">Reference proteome</keyword>
<dbReference type="InterPro" id="IPR010281">
    <property type="entry name" value="DUF885"/>
</dbReference>
<name>A0AAW9R7B9_9GAMM</name>
<accession>A0AAW9R7B9</accession>
<evidence type="ECO:0000313" key="1">
    <source>
        <dbReference type="EMBL" id="MEJ8568334.1"/>
    </source>
</evidence>
<dbReference type="Proteomes" id="UP001359886">
    <property type="component" value="Unassembled WGS sequence"/>
</dbReference>
<dbReference type="EMBL" id="JAZHOG010000007">
    <property type="protein sequence ID" value="MEJ8568334.1"/>
    <property type="molecule type" value="Genomic_DNA"/>
</dbReference>